<protein>
    <submittedName>
        <fullName evidence="2">Uncharacterized protein</fullName>
    </submittedName>
</protein>
<evidence type="ECO:0000313" key="3">
    <source>
        <dbReference type="Proteomes" id="UP001566132"/>
    </source>
</evidence>
<dbReference type="Proteomes" id="UP001566132">
    <property type="component" value="Unassembled WGS sequence"/>
</dbReference>
<proteinExistence type="predicted"/>
<feature type="region of interest" description="Disordered" evidence="1">
    <location>
        <begin position="18"/>
        <end position="75"/>
    </location>
</feature>
<keyword evidence="3" id="KW-1185">Reference proteome</keyword>
<dbReference type="EMBL" id="JBDJPC010000004">
    <property type="protein sequence ID" value="KAL1505135.1"/>
    <property type="molecule type" value="Genomic_DNA"/>
</dbReference>
<organism evidence="2 3">
    <name type="scientific">Hypothenemus hampei</name>
    <name type="common">Coffee berry borer</name>
    <dbReference type="NCBI Taxonomy" id="57062"/>
    <lineage>
        <taxon>Eukaryota</taxon>
        <taxon>Metazoa</taxon>
        <taxon>Ecdysozoa</taxon>
        <taxon>Arthropoda</taxon>
        <taxon>Hexapoda</taxon>
        <taxon>Insecta</taxon>
        <taxon>Pterygota</taxon>
        <taxon>Neoptera</taxon>
        <taxon>Endopterygota</taxon>
        <taxon>Coleoptera</taxon>
        <taxon>Polyphaga</taxon>
        <taxon>Cucujiformia</taxon>
        <taxon>Curculionidae</taxon>
        <taxon>Scolytinae</taxon>
        <taxon>Hypothenemus</taxon>
    </lineage>
</organism>
<comment type="caution">
    <text evidence="2">The sequence shown here is derived from an EMBL/GenBank/DDBJ whole genome shotgun (WGS) entry which is preliminary data.</text>
</comment>
<sequence>MPDSHKCERLGVSSLFGRDHRCKTTPPQQKERRRPAPTAHDRKPPTTTSEENAVTHAPAVDGTMVSRPGECGARD</sequence>
<reference evidence="2 3" key="1">
    <citation type="submission" date="2024-05" db="EMBL/GenBank/DDBJ databases">
        <title>Genetic variation in Jamaican populations of the coffee berry borer (Hypothenemus hampei).</title>
        <authorList>
            <person name="Errbii M."/>
            <person name="Myrie A."/>
        </authorList>
    </citation>
    <scope>NUCLEOTIDE SEQUENCE [LARGE SCALE GENOMIC DNA]</scope>
    <source>
        <strain evidence="2">JA-Hopewell-2020-01-JO</strain>
        <tissue evidence="2">Whole body</tissue>
    </source>
</reference>
<gene>
    <name evidence="2" type="ORF">ABEB36_004758</name>
</gene>
<evidence type="ECO:0000256" key="1">
    <source>
        <dbReference type="SAM" id="MobiDB-lite"/>
    </source>
</evidence>
<evidence type="ECO:0000313" key="2">
    <source>
        <dbReference type="EMBL" id="KAL1505135.1"/>
    </source>
</evidence>
<dbReference type="AlphaFoldDB" id="A0ABD1EVQ4"/>
<name>A0ABD1EVQ4_HYPHA</name>
<accession>A0ABD1EVQ4</accession>